<evidence type="ECO:0000256" key="14">
    <source>
        <dbReference type="PIRSR" id="PIRSR605478-4"/>
    </source>
</evidence>
<dbReference type="FunFam" id="3.40.50.970:FF:000004">
    <property type="entry name" value="Transketolase"/>
    <property type="match status" value="1"/>
</dbReference>
<evidence type="ECO:0000256" key="3">
    <source>
        <dbReference type="ARBA" id="ARBA00013152"/>
    </source>
</evidence>
<protein>
    <recommendedName>
        <fullName evidence="4 10">Transketolase</fullName>
        <ecNumber evidence="3 10">2.2.1.1</ecNumber>
    </recommendedName>
</protein>
<feature type="binding site" evidence="12">
    <location>
        <position position="32"/>
    </location>
    <ligand>
        <name>substrate</name>
    </ligand>
</feature>
<feature type="binding site" evidence="13">
    <location>
        <position position="459"/>
    </location>
    <ligand>
        <name>thiamine diphosphate</name>
        <dbReference type="ChEBI" id="CHEBI:58937"/>
    </ligand>
</feature>
<keyword evidence="8 13" id="KW-0786">Thiamine pyrophosphate</keyword>
<dbReference type="Pfam" id="PF02779">
    <property type="entry name" value="Transket_pyr"/>
    <property type="match status" value="1"/>
</dbReference>
<dbReference type="CDD" id="cd02012">
    <property type="entry name" value="TPP_TK"/>
    <property type="match status" value="1"/>
</dbReference>
<evidence type="ECO:0000256" key="15">
    <source>
        <dbReference type="PIRSR" id="PIRSR605478-5"/>
    </source>
</evidence>
<evidence type="ECO:0000256" key="2">
    <source>
        <dbReference type="ARBA" id="ARBA00011738"/>
    </source>
</evidence>
<dbReference type="RefSeq" id="WP_108996800.1">
    <property type="nucleotide sequence ID" value="NZ_QEEX01000001.1"/>
</dbReference>
<evidence type="ECO:0000256" key="9">
    <source>
        <dbReference type="ARBA" id="ARBA00049473"/>
    </source>
</evidence>
<feature type="binding site" evidence="12">
    <location>
        <position position="483"/>
    </location>
    <ligand>
        <name>substrate</name>
    </ligand>
</feature>
<comment type="catalytic activity">
    <reaction evidence="9 16">
        <text>D-sedoheptulose 7-phosphate + D-glyceraldehyde 3-phosphate = aldehydo-D-ribose 5-phosphate + D-xylulose 5-phosphate</text>
        <dbReference type="Rhea" id="RHEA:10508"/>
        <dbReference type="ChEBI" id="CHEBI:57483"/>
        <dbReference type="ChEBI" id="CHEBI:57737"/>
        <dbReference type="ChEBI" id="CHEBI:58273"/>
        <dbReference type="ChEBI" id="CHEBI:59776"/>
        <dbReference type="EC" id="2.2.1.1"/>
    </reaction>
</comment>
<feature type="binding site" evidence="13">
    <location>
        <position position="72"/>
    </location>
    <ligand>
        <name>thiamine diphosphate</name>
        <dbReference type="ChEBI" id="CHEBI:58937"/>
    </ligand>
</feature>
<dbReference type="EC" id="2.2.1.1" evidence="3 10"/>
<dbReference type="FunFam" id="3.40.50.920:FF:000003">
    <property type="entry name" value="Transketolase"/>
    <property type="match status" value="1"/>
</dbReference>
<feature type="domain" description="Transketolase-like pyrimidine-binding" evidence="17">
    <location>
        <begin position="367"/>
        <end position="547"/>
    </location>
</feature>
<dbReference type="Gene3D" id="3.40.50.920">
    <property type="match status" value="1"/>
</dbReference>
<dbReference type="AlphaFoldDB" id="A0A2U1SYK8"/>
<dbReference type="PANTHER" id="PTHR43522">
    <property type="entry name" value="TRANSKETOLASE"/>
    <property type="match status" value="1"/>
</dbReference>
<comment type="caution">
    <text evidence="18">The sequence shown here is derived from an EMBL/GenBank/DDBJ whole genome shotgun (WGS) entry which is preliminary data.</text>
</comment>
<evidence type="ECO:0000256" key="13">
    <source>
        <dbReference type="PIRSR" id="PIRSR605478-3"/>
    </source>
</evidence>
<feature type="binding site" evidence="13">
    <location>
        <begin position="120"/>
        <end position="122"/>
    </location>
    <ligand>
        <name>thiamine diphosphate</name>
        <dbReference type="ChEBI" id="CHEBI:58937"/>
    </ligand>
</feature>
<keyword evidence="7 14" id="KW-0460">Magnesium</keyword>
<evidence type="ECO:0000313" key="19">
    <source>
        <dbReference type="Proteomes" id="UP000244978"/>
    </source>
</evidence>
<accession>A0A2U1SYK8</accession>
<evidence type="ECO:0000256" key="4">
    <source>
        <dbReference type="ARBA" id="ARBA00016662"/>
    </source>
</evidence>
<dbReference type="InterPro" id="IPR049557">
    <property type="entry name" value="Transketolase_CS"/>
</dbReference>
<proteinExistence type="inferred from homology"/>
<evidence type="ECO:0000256" key="5">
    <source>
        <dbReference type="ARBA" id="ARBA00022679"/>
    </source>
</evidence>
<evidence type="ECO:0000256" key="7">
    <source>
        <dbReference type="ARBA" id="ARBA00022842"/>
    </source>
</evidence>
<feature type="binding site" evidence="12">
    <location>
        <position position="370"/>
    </location>
    <ligand>
        <name>substrate</name>
    </ligand>
</feature>
<dbReference type="SMART" id="SM00861">
    <property type="entry name" value="Transket_pyr"/>
    <property type="match status" value="1"/>
</dbReference>
<comment type="cofactor">
    <cofactor evidence="13">
        <name>thiamine diphosphate</name>
        <dbReference type="ChEBI" id="CHEBI:58937"/>
    </cofactor>
    <text evidence="13">Binds 1 thiamine pyrophosphate per subunit. During the reaction, the substrate forms a covalent intermediate with the cofactor.</text>
</comment>
<feature type="binding site" evidence="14">
    <location>
        <position position="196"/>
    </location>
    <ligand>
        <name>Mg(2+)</name>
        <dbReference type="ChEBI" id="CHEBI:18420"/>
    </ligand>
</feature>
<dbReference type="InterPro" id="IPR029061">
    <property type="entry name" value="THDP-binding"/>
</dbReference>
<feature type="binding site" evidence="13">
    <location>
        <position position="276"/>
    </location>
    <ligand>
        <name>thiamine diphosphate</name>
        <dbReference type="ChEBI" id="CHEBI:58937"/>
    </ligand>
</feature>
<dbReference type="InterPro" id="IPR020826">
    <property type="entry name" value="Transketolase_BS"/>
</dbReference>
<comment type="cofactor">
    <cofactor evidence="16">
        <name>Mg(2+)</name>
        <dbReference type="ChEBI" id="CHEBI:18420"/>
    </cofactor>
    <cofactor evidence="16">
        <name>Ca(2+)</name>
        <dbReference type="ChEBI" id="CHEBI:29108"/>
    </cofactor>
    <cofactor evidence="16">
        <name>Mn(2+)</name>
        <dbReference type="ChEBI" id="CHEBI:29035"/>
    </cofactor>
    <cofactor evidence="16">
        <name>Co(2+)</name>
        <dbReference type="ChEBI" id="CHEBI:48828"/>
    </cofactor>
    <text evidence="16">Binds 1 Mg(2+) ion per subunit. Can also utilize other divalent metal cations, such as Ca(2+), Mn(2+) and Co(2+).</text>
</comment>
<dbReference type="InterPro" id="IPR033247">
    <property type="entry name" value="Transketolase_fam"/>
</dbReference>
<dbReference type="GO" id="GO:0005829">
    <property type="term" value="C:cytosol"/>
    <property type="evidence" value="ECO:0007669"/>
    <property type="project" value="TreeGrafter"/>
</dbReference>
<dbReference type="PROSITE" id="PS00802">
    <property type="entry name" value="TRANSKETOLASE_2"/>
    <property type="match status" value="1"/>
</dbReference>
<dbReference type="InterPro" id="IPR009014">
    <property type="entry name" value="Transketo_C/PFOR_II"/>
</dbReference>
<feature type="site" description="Important for catalytic activity" evidence="15">
    <location>
        <position position="32"/>
    </location>
</feature>
<gene>
    <name evidence="18" type="ORF">DF220_01610</name>
</gene>
<feature type="binding site" evidence="12">
    <location>
        <position position="491"/>
    </location>
    <ligand>
        <name>substrate</name>
    </ligand>
</feature>
<comment type="similarity">
    <text evidence="1 16">Belongs to the transketolase family.</text>
</comment>
<reference evidence="19" key="1">
    <citation type="submission" date="2018-04" db="EMBL/GenBank/DDBJ databases">
        <authorList>
            <person name="Liu S."/>
            <person name="Wang Z."/>
            <person name="Li J."/>
        </authorList>
    </citation>
    <scope>NUCLEOTIDE SEQUENCE [LARGE SCALE GENOMIC DNA]</scope>
    <source>
        <strain evidence="19">S1194</strain>
    </source>
</reference>
<feature type="binding site" evidence="12">
    <location>
        <position position="542"/>
    </location>
    <ligand>
        <name>substrate</name>
    </ligand>
</feature>
<dbReference type="InterPro" id="IPR055152">
    <property type="entry name" value="Transketolase-like_C_2"/>
</dbReference>
<evidence type="ECO:0000256" key="1">
    <source>
        <dbReference type="ARBA" id="ARBA00007131"/>
    </source>
</evidence>
<feature type="binding site" evidence="12">
    <location>
        <position position="276"/>
    </location>
    <ligand>
        <name>substrate</name>
    </ligand>
</feature>
<dbReference type="EMBL" id="QEEX01000001">
    <property type="protein sequence ID" value="PWB96678.1"/>
    <property type="molecule type" value="Genomic_DNA"/>
</dbReference>
<dbReference type="InterPro" id="IPR005475">
    <property type="entry name" value="Transketolase-like_Pyr-bd"/>
</dbReference>
<dbReference type="Pfam" id="PF00456">
    <property type="entry name" value="Transketolase_N"/>
    <property type="match status" value="1"/>
</dbReference>
<dbReference type="InterPro" id="IPR005474">
    <property type="entry name" value="Transketolase_N"/>
</dbReference>
<feature type="binding site" evidence="13">
    <location>
        <position position="194"/>
    </location>
    <ligand>
        <name>thiamine diphosphate</name>
        <dbReference type="ChEBI" id="CHEBI:58937"/>
    </ligand>
</feature>
<evidence type="ECO:0000256" key="12">
    <source>
        <dbReference type="PIRSR" id="PIRSR605478-2"/>
    </source>
</evidence>
<evidence type="ECO:0000256" key="11">
    <source>
        <dbReference type="PIRSR" id="PIRSR605478-1"/>
    </source>
</evidence>
<feature type="active site" description="Proton donor" evidence="11">
    <location>
        <position position="433"/>
    </location>
</feature>
<dbReference type="Gene3D" id="3.40.50.970">
    <property type="match status" value="2"/>
</dbReference>
<dbReference type="PROSITE" id="PS00801">
    <property type="entry name" value="TRANSKETOLASE_1"/>
    <property type="match status" value="1"/>
</dbReference>
<evidence type="ECO:0000313" key="18">
    <source>
        <dbReference type="EMBL" id="PWB96678.1"/>
    </source>
</evidence>
<organism evidence="18 19">
    <name type="scientific">Homoserinimonas hongtaonis</name>
    <dbReference type="NCBI Taxonomy" id="2079791"/>
    <lineage>
        <taxon>Bacteria</taxon>
        <taxon>Bacillati</taxon>
        <taxon>Actinomycetota</taxon>
        <taxon>Actinomycetes</taxon>
        <taxon>Micrococcales</taxon>
        <taxon>Microbacteriaceae</taxon>
        <taxon>Homoserinimonas</taxon>
    </lineage>
</organism>
<feature type="binding site" evidence="14">
    <location>
        <position position="164"/>
    </location>
    <ligand>
        <name>Mg(2+)</name>
        <dbReference type="ChEBI" id="CHEBI:18420"/>
    </ligand>
</feature>
<evidence type="ECO:0000256" key="6">
    <source>
        <dbReference type="ARBA" id="ARBA00022723"/>
    </source>
</evidence>
<dbReference type="PANTHER" id="PTHR43522:SF2">
    <property type="entry name" value="TRANSKETOLASE 1-RELATED"/>
    <property type="match status" value="1"/>
</dbReference>
<feature type="binding site" evidence="13">
    <location>
        <position position="165"/>
    </location>
    <ligand>
        <name>thiamine diphosphate</name>
        <dbReference type="ChEBI" id="CHEBI:58937"/>
    </ligand>
</feature>
<dbReference type="Proteomes" id="UP000244978">
    <property type="component" value="Unassembled WGS sequence"/>
</dbReference>
<dbReference type="InterPro" id="IPR005478">
    <property type="entry name" value="Transketolase_bac-like"/>
</dbReference>
<dbReference type="GO" id="GO:0006098">
    <property type="term" value="P:pentose-phosphate shunt"/>
    <property type="evidence" value="ECO:0007669"/>
    <property type="project" value="TreeGrafter"/>
</dbReference>
<comment type="function">
    <text evidence="16">Catalyzes the transfer of a two-carbon ketol group from a ketose donor to an aldose acceptor, via a covalent intermediate with the cofactor thiamine pyrophosphate.</text>
</comment>
<feature type="site" description="Important for catalytic activity" evidence="15">
    <location>
        <position position="276"/>
    </location>
</feature>
<dbReference type="NCBIfam" id="TIGR00232">
    <property type="entry name" value="tktlase_bact"/>
    <property type="match status" value="1"/>
</dbReference>
<dbReference type="FunFam" id="3.40.50.970:FF:000003">
    <property type="entry name" value="Transketolase"/>
    <property type="match status" value="1"/>
</dbReference>
<evidence type="ECO:0000259" key="17">
    <source>
        <dbReference type="SMART" id="SM00861"/>
    </source>
</evidence>
<keyword evidence="5 16" id="KW-0808">Transferase</keyword>
<dbReference type="CDD" id="cd07033">
    <property type="entry name" value="TPP_PYR_DXS_TK_like"/>
    <property type="match status" value="1"/>
</dbReference>
<evidence type="ECO:0000256" key="16">
    <source>
        <dbReference type="RuleBase" id="RU004996"/>
    </source>
</evidence>
<dbReference type="SUPFAM" id="SSF52922">
    <property type="entry name" value="TK C-terminal domain-like"/>
    <property type="match status" value="1"/>
</dbReference>
<evidence type="ECO:0000256" key="8">
    <source>
        <dbReference type="ARBA" id="ARBA00023052"/>
    </source>
</evidence>
<name>A0A2U1SYK8_9MICO</name>
<keyword evidence="19" id="KW-1185">Reference proteome</keyword>
<dbReference type="SUPFAM" id="SSF52518">
    <property type="entry name" value="Thiamin diphosphate-binding fold (THDP-binding)"/>
    <property type="match status" value="2"/>
</dbReference>
<evidence type="ECO:0000256" key="10">
    <source>
        <dbReference type="NCBIfam" id="TIGR00232"/>
    </source>
</evidence>
<comment type="cofactor">
    <cofactor evidence="14">
        <name>Mg(2+)</name>
        <dbReference type="ChEBI" id="CHEBI:18420"/>
    </cofactor>
    <text evidence="14">Binds 1 Mg(2+) ion per subunit. Can also utilize other divalent metal cations, such as Ca(2+), Mn(2+) and Co(2+).</text>
</comment>
<dbReference type="GO" id="GO:0004802">
    <property type="term" value="F:transketolase activity"/>
    <property type="evidence" value="ECO:0007669"/>
    <property type="project" value="UniProtKB-UniRule"/>
</dbReference>
<feature type="binding site" evidence="12">
    <location>
        <position position="495"/>
    </location>
    <ligand>
        <name>substrate</name>
    </ligand>
</feature>
<feature type="binding site" evidence="14">
    <location>
        <position position="194"/>
    </location>
    <ligand>
        <name>Mg(2+)</name>
        <dbReference type="ChEBI" id="CHEBI:18420"/>
    </ligand>
</feature>
<keyword evidence="16" id="KW-0106">Calcium</keyword>
<comment type="subunit">
    <text evidence="2 16">Homodimer.</text>
</comment>
<dbReference type="GO" id="GO:0000287">
    <property type="term" value="F:magnesium ion binding"/>
    <property type="evidence" value="ECO:0007669"/>
    <property type="project" value="UniProtKB-ARBA"/>
</dbReference>
<dbReference type="Pfam" id="PF22613">
    <property type="entry name" value="Transketolase_C_1"/>
    <property type="match status" value="1"/>
</dbReference>
<feature type="binding site" evidence="12">
    <location>
        <position position="397"/>
    </location>
    <ligand>
        <name>substrate</name>
    </ligand>
</feature>
<sequence length="697" mass="75217">MAAFQWDPIDDRAVDTARILAADAVEKVGNGHPGTAMSLAPAAYLLFQKVMRRDPSDSTWIGRDRFILSAGHSSLTQYVQLYFGGYGLELDDLKALRTWGSKTPGHPEYGHTDGVEITTGPLGQGLASAVGFAYAARFERGLFDPEAPQGTSPFDHFVYVIAGDGDLQEGVTSEASSLAGHQQLGNLVVIYDSNQISIEDDTDIAFTEDVAARYESYGWQVLTVDWKKTGEYHEDIAELNAAIESAKATTTKPTLIVLRTIIGWPAPTKKNTGKIHGSALGADELAATKTILGFDPEKTFDVEPEVIEHTRRAIERGHEARAAWDTQFDKWAAANPERKVLLDRVLAGDLPEGVDEALPVFEPGKEVSTRAASGKVLGALGSVIPELWGGSADLAESNLTTIAGAASFVPAEHSTHEWKGDKYGRVLHFGIREHAMAAILNGIVLHGNTRPFGGTFLIFSDYMRPAVRLAALMKAPAIYVWTHDSVALGEDGPTHQPIEQLATLRAIPGLDIVRPADANEVAWAWKAILARREGPAGIALTRQNVPVFERGEGDAVGDTFASARNVDRGAYVLAEAPGGTPDLIFIATGSEVQIAVEAREVLRAEGINARVVSAPCLEWFEKQDADYRESVLPAAVRARVSIEAGLDLTWRRYVGDAGRSVSIEHFGASADYKTLYREFGVTTEHAISAARESLAAV</sequence>
<keyword evidence="6 14" id="KW-0479">Metal-binding</keyword>